<proteinExistence type="predicted"/>
<sequence length="375" mass="41833">MFISSTYSPHVSDSKRKQSDLSGTNISKEEGKLGSNPKLKIVRTGKPLEPFVPPMEDGSSHLKIPGIDVATPAIPIPTIPIQNIAPITTDKSQNLWLILLLMDMLPIRVCEPIIKNVIELSPEGAEYIMDILNDEPNSTECMDLFDSRSRLDGSKGVCSLNNDEVESICKANAPSLVSQPQYPLRAPRGGMFVFNTDTIIKEVDENAAWVFDKVKLDKLSCTPFNGLPFLKGDFDNLYATILQRGVNVTPSESKVKGLIKQACDFKDIQHSYTGRTSTEEQDSRRMEVQGKFDKASHRLNTKGAHYKAKATELKQVAASKHLLQEIKLEVIDFQVYIDIISATELMDAATKATLEKIEAFIKESFEDLKNFQWKP</sequence>
<accession>A0A9Q1GWC9</accession>
<keyword evidence="3" id="KW-1185">Reference proteome</keyword>
<dbReference type="AlphaFoldDB" id="A0A9Q1GWC9"/>
<evidence type="ECO:0000313" key="2">
    <source>
        <dbReference type="EMBL" id="KAJ8427303.1"/>
    </source>
</evidence>
<comment type="caution">
    <text evidence="2">The sequence shown here is derived from an EMBL/GenBank/DDBJ whole genome shotgun (WGS) entry which is preliminary data.</text>
</comment>
<dbReference type="EMBL" id="JAKOGI010001159">
    <property type="protein sequence ID" value="KAJ8427303.1"/>
    <property type="molecule type" value="Genomic_DNA"/>
</dbReference>
<feature type="region of interest" description="Disordered" evidence="1">
    <location>
        <begin position="1"/>
        <end position="39"/>
    </location>
</feature>
<evidence type="ECO:0000256" key="1">
    <source>
        <dbReference type="SAM" id="MobiDB-lite"/>
    </source>
</evidence>
<organism evidence="2 3">
    <name type="scientific">Carnegiea gigantea</name>
    <dbReference type="NCBI Taxonomy" id="171969"/>
    <lineage>
        <taxon>Eukaryota</taxon>
        <taxon>Viridiplantae</taxon>
        <taxon>Streptophyta</taxon>
        <taxon>Embryophyta</taxon>
        <taxon>Tracheophyta</taxon>
        <taxon>Spermatophyta</taxon>
        <taxon>Magnoliopsida</taxon>
        <taxon>eudicotyledons</taxon>
        <taxon>Gunneridae</taxon>
        <taxon>Pentapetalae</taxon>
        <taxon>Caryophyllales</taxon>
        <taxon>Cactineae</taxon>
        <taxon>Cactaceae</taxon>
        <taxon>Cactoideae</taxon>
        <taxon>Echinocereeae</taxon>
        <taxon>Carnegiea</taxon>
    </lineage>
</organism>
<protein>
    <submittedName>
        <fullName evidence="2">Uncharacterized protein</fullName>
    </submittedName>
</protein>
<gene>
    <name evidence="2" type="ORF">Cgig2_002215</name>
</gene>
<evidence type="ECO:0000313" key="3">
    <source>
        <dbReference type="Proteomes" id="UP001153076"/>
    </source>
</evidence>
<dbReference type="OrthoDB" id="1761837at2759"/>
<name>A0A9Q1GWC9_9CARY</name>
<dbReference type="Proteomes" id="UP001153076">
    <property type="component" value="Unassembled WGS sequence"/>
</dbReference>
<reference evidence="2" key="1">
    <citation type="submission" date="2022-04" db="EMBL/GenBank/DDBJ databases">
        <title>Carnegiea gigantea Genome sequencing and assembly v2.</title>
        <authorList>
            <person name="Copetti D."/>
            <person name="Sanderson M.J."/>
            <person name="Burquez A."/>
            <person name="Wojciechowski M.F."/>
        </authorList>
    </citation>
    <scope>NUCLEOTIDE SEQUENCE</scope>
    <source>
        <strain evidence="2">SGP5-SGP5p</strain>
        <tissue evidence="2">Aerial part</tissue>
    </source>
</reference>
<feature type="compositionally biased region" description="Polar residues" evidence="1">
    <location>
        <begin position="1"/>
        <end position="11"/>
    </location>
</feature>